<proteinExistence type="predicted"/>
<accession>A0A7Z0EGR9</accession>
<feature type="domain" description="M23ase beta-sheet core" evidence="1">
    <location>
        <begin position="267"/>
        <end position="363"/>
    </location>
</feature>
<comment type="caution">
    <text evidence="2">The sequence shown here is derived from an EMBL/GenBank/DDBJ whole genome shotgun (WGS) entry which is preliminary data.</text>
</comment>
<dbReference type="InterPro" id="IPR011055">
    <property type="entry name" value="Dup_hybrid_motif"/>
</dbReference>
<dbReference type="RefSeq" id="WP_179579972.1">
    <property type="nucleotide sequence ID" value="NZ_JACCFM010000001.1"/>
</dbReference>
<evidence type="ECO:0000313" key="2">
    <source>
        <dbReference type="EMBL" id="NYJ21369.1"/>
    </source>
</evidence>
<evidence type="ECO:0000313" key="3">
    <source>
        <dbReference type="Proteomes" id="UP000537260"/>
    </source>
</evidence>
<dbReference type="PANTHER" id="PTHR21666:SF270">
    <property type="entry name" value="MUREIN HYDROLASE ACTIVATOR ENVC"/>
    <property type="match status" value="1"/>
</dbReference>
<keyword evidence="2" id="KW-0378">Hydrolase</keyword>
<dbReference type="EMBL" id="JACCFM010000001">
    <property type="protein sequence ID" value="NYJ21369.1"/>
    <property type="molecule type" value="Genomic_DNA"/>
</dbReference>
<dbReference type="GO" id="GO:0004222">
    <property type="term" value="F:metalloendopeptidase activity"/>
    <property type="evidence" value="ECO:0007669"/>
    <property type="project" value="TreeGrafter"/>
</dbReference>
<sequence length="377" mass="37782">MTQQPDAAAARAAAERAASARAAAERAASARAAAERAASGATAATRARSAALESALRSVADAQSALDAATLEFDSVSADLASAQARAAQLHARADTAANSADSAQKAISALVRSLAQQQSGAAAADVLLGTHADTSLLDQLGSLDRLDSLASNLESVRTHAADEGKRAERLRQQATDADAVAAAIQVEPARIAMNAARDALATATARLTVLRASSTASFEITGLVSLFSSHDTGQLSVQGWALPVAGTVTDGFGPRPTLPLPGVSAFHSGTDIAAACGTPVHAATAGVVEVAGPNGTLGNWILLGHGSGVETGYGHLGATTILVRVGESVSAGQVIAAVGDTGASTGCHLHFEVRIDSTRIDPVPFLTQRGIVLGQG</sequence>
<keyword evidence="3" id="KW-1185">Reference proteome</keyword>
<name>A0A7Z0EGR9_9MICO</name>
<dbReference type="InterPro" id="IPR050570">
    <property type="entry name" value="Cell_wall_metabolism_enzyme"/>
</dbReference>
<dbReference type="Gene3D" id="2.70.70.10">
    <property type="entry name" value="Glucose Permease (Domain IIA)"/>
    <property type="match status" value="1"/>
</dbReference>
<organism evidence="2 3">
    <name type="scientific">Glaciibacter psychrotolerans</name>
    <dbReference type="NCBI Taxonomy" id="670054"/>
    <lineage>
        <taxon>Bacteria</taxon>
        <taxon>Bacillati</taxon>
        <taxon>Actinomycetota</taxon>
        <taxon>Actinomycetes</taxon>
        <taxon>Micrococcales</taxon>
        <taxon>Microbacteriaceae</taxon>
        <taxon>Glaciibacter</taxon>
    </lineage>
</organism>
<dbReference type="PANTHER" id="PTHR21666">
    <property type="entry name" value="PEPTIDASE-RELATED"/>
    <property type="match status" value="1"/>
</dbReference>
<dbReference type="Pfam" id="PF01551">
    <property type="entry name" value="Peptidase_M23"/>
    <property type="match status" value="1"/>
</dbReference>
<dbReference type="AlphaFoldDB" id="A0A7Z0EGR9"/>
<gene>
    <name evidence="2" type="ORF">HNR05_003160</name>
</gene>
<dbReference type="CDD" id="cd12797">
    <property type="entry name" value="M23_peptidase"/>
    <property type="match status" value="1"/>
</dbReference>
<dbReference type="Proteomes" id="UP000537260">
    <property type="component" value="Unassembled WGS sequence"/>
</dbReference>
<reference evidence="2 3" key="1">
    <citation type="submission" date="2020-07" db="EMBL/GenBank/DDBJ databases">
        <title>Sequencing the genomes of 1000 actinobacteria strains.</title>
        <authorList>
            <person name="Klenk H.-P."/>
        </authorList>
    </citation>
    <scope>NUCLEOTIDE SEQUENCE [LARGE SCALE GENOMIC DNA]</scope>
    <source>
        <strain evidence="2 3">LI1</strain>
    </source>
</reference>
<evidence type="ECO:0000259" key="1">
    <source>
        <dbReference type="Pfam" id="PF01551"/>
    </source>
</evidence>
<dbReference type="SUPFAM" id="SSF51261">
    <property type="entry name" value="Duplicated hybrid motif"/>
    <property type="match status" value="1"/>
</dbReference>
<protein>
    <submittedName>
        <fullName evidence="2">Murein DD-endopeptidase MepM/ murein hydrolase activator NlpD</fullName>
    </submittedName>
</protein>
<dbReference type="InterPro" id="IPR016047">
    <property type="entry name" value="M23ase_b-sheet_dom"/>
</dbReference>